<sequence length="124" mass="13584">MIDIDESVSWDESNAKCVTEGLVMATQPDDAIALRQYIVDNYGDKAVHLGAKGDGSVFRWVDTGDVISNTDDLWVPGNPGSSVTPSDCLVLMSIEWFMNDAPTHPFYSVTCSAEDNTLCEYLVE</sequence>
<dbReference type="InterPro" id="IPR016187">
    <property type="entry name" value="CTDL_fold"/>
</dbReference>
<comment type="caution">
    <text evidence="2">The sequence shown here is derived from an EMBL/GenBank/DDBJ whole genome shotgun (WGS) entry which is preliminary data.</text>
</comment>
<proteinExistence type="predicted"/>
<evidence type="ECO:0000313" key="3">
    <source>
        <dbReference type="Proteomes" id="UP001497623"/>
    </source>
</evidence>
<dbReference type="InterPro" id="IPR016186">
    <property type="entry name" value="C-type_lectin-like/link_sf"/>
</dbReference>
<evidence type="ECO:0000259" key="1">
    <source>
        <dbReference type="PROSITE" id="PS50041"/>
    </source>
</evidence>
<dbReference type="AlphaFoldDB" id="A0AAV2RNH1"/>
<dbReference type="PROSITE" id="PS50041">
    <property type="entry name" value="C_TYPE_LECTIN_2"/>
    <property type="match status" value="1"/>
</dbReference>
<dbReference type="Gene3D" id="3.10.100.10">
    <property type="entry name" value="Mannose-Binding Protein A, subunit A"/>
    <property type="match status" value="1"/>
</dbReference>
<protein>
    <recommendedName>
        <fullName evidence="1">C-type lectin domain-containing protein</fullName>
    </recommendedName>
</protein>
<dbReference type="Proteomes" id="UP001497623">
    <property type="component" value="Unassembled WGS sequence"/>
</dbReference>
<reference evidence="2 3" key="1">
    <citation type="submission" date="2024-05" db="EMBL/GenBank/DDBJ databases">
        <authorList>
            <person name="Wallberg A."/>
        </authorList>
    </citation>
    <scope>NUCLEOTIDE SEQUENCE [LARGE SCALE GENOMIC DNA]</scope>
</reference>
<keyword evidence="3" id="KW-1185">Reference proteome</keyword>
<dbReference type="EMBL" id="CAXKWB010026986">
    <property type="protein sequence ID" value="CAL4131050.1"/>
    <property type="molecule type" value="Genomic_DNA"/>
</dbReference>
<dbReference type="SUPFAM" id="SSF56436">
    <property type="entry name" value="C-type lectin-like"/>
    <property type="match status" value="1"/>
</dbReference>
<feature type="domain" description="C-type lectin" evidence="1">
    <location>
        <begin position="1"/>
        <end position="120"/>
    </location>
</feature>
<name>A0AAV2RNH1_MEGNR</name>
<organism evidence="2 3">
    <name type="scientific">Meganyctiphanes norvegica</name>
    <name type="common">Northern krill</name>
    <name type="synonym">Thysanopoda norvegica</name>
    <dbReference type="NCBI Taxonomy" id="48144"/>
    <lineage>
        <taxon>Eukaryota</taxon>
        <taxon>Metazoa</taxon>
        <taxon>Ecdysozoa</taxon>
        <taxon>Arthropoda</taxon>
        <taxon>Crustacea</taxon>
        <taxon>Multicrustacea</taxon>
        <taxon>Malacostraca</taxon>
        <taxon>Eumalacostraca</taxon>
        <taxon>Eucarida</taxon>
        <taxon>Euphausiacea</taxon>
        <taxon>Euphausiidae</taxon>
        <taxon>Meganyctiphanes</taxon>
    </lineage>
</organism>
<evidence type="ECO:0000313" key="2">
    <source>
        <dbReference type="EMBL" id="CAL4131050.1"/>
    </source>
</evidence>
<accession>A0AAV2RNH1</accession>
<gene>
    <name evidence="2" type="ORF">MNOR_LOCUS26678</name>
</gene>
<dbReference type="InterPro" id="IPR001304">
    <property type="entry name" value="C-type_lectin-like"/>
</dbReference>